<gene>
    <name evidence="3" type="primary">Mo01820</name>
    <name evidence="3" type="ORF">E5Q_01820</name>
</gene>
<dbReference type="Pfam" id="PF13540">
    <property type="entry name" value="RCC1_2"/>
    <property type="match status" value="1"/>
</dbReference>
<dbReference type="eggNOG" id="KOG1426">
    <property type="taxonomic scope" value="Eukaryota"/>
</dbReference>
<feature type="repeat" description="RCC1" evidence="2">
    <location>
        <begin position="174"/>
        <end position="222"/>
    </location>
</feature>
<dbReference type="Gene3D" id="2.130.10.30">
    <property type="entry name" value="Regulator of chromosome condensation 1/beta-lactamase-inhibitor protein II"/>
    <property type="match status" value="1"/>
</dbReference>
<organism evidence="3 4">
    <name type="scientific">Mixia osmundae (strain CBS 9802 / IAM 14324 / JCM 22182 / KY 12970)</name>
    <dbReference type="NCBI Taxonomy" id="764103"/>
    <lineage>
        <taxon>Eukaryota</taxon>
        <taxon>Fungi</taxon>
        <taxon>Dikarya</taxon>
        <taxon>Basidiomycota</taxon>
        <taxon>Pucciniomycotina</taxon>
        <taxon>Mixiomycetes</taxon>
        <taxon>Mixiales</taxon>
        <taxon>Mixiaceae</taxon>
        <taxon>Mixia</taxon>
    </lineage>
</organism>
<dbReference type="AlphaFoldDB" id="G7DX55"/>
<proteinExistence type="predicted"/>
<dbReference type="EMBL" id="BABT02000056">
    <property type="protein sequence ID" value="GAA95165.1"/>
    <property type="molecule type" value="Genomic_DNA"/>
</dbReference>
<dbReference type="PROSITE" id="PS50012">
    <property type="entry name" value="RCC1_3"/>
    <property type="match status" value="2"/>
</dbReference>
<keyword evidence="1" id="KW-0677">Repeat</keyword>
<dbReference type="HOGENOM" id="CLU_1195134_0_0_1"/>
<dbReference type="InterPro" id="IPR009091">
    <property type="entry name" value="RCC1/BLIP-II"/>
</dbReference>
<evidence type="ECO:0000256" key="2">
    <source>
        <dbReference type="PROSITE-ProRule" id="PRU00235"/>
    </source>
</evidence>
<sequence>MTALIIYHSSTTGYHVQGMPLERVEMPVPESIQRWLGHDQLDAVLTDGKLVGMHRALVMPASVTMVDDACLSATGLFLISAGRNLWLGSAKCASSWTCLSEEASELEQLVAGGAHFLLLSQSGGLSGMGDNRFGQLGVTRPVRVERPTRIETDELEIVQIAAGDLHSAFVTRQGGLYVFGDDTNGQVGGLGGGEPCFVDLGEDVDVQSVLCGTTYTIARTTQGAFVAGTDAHHELGSFGRATYPAFVAVD</sequence>
<evidence type="ECO:0000313" key="3">
    <source>
        <dbReference type="EMBL" id="GAA95165.1"/>
    </source>
</evidence>
<dbReference type="PROSITE" id="PS00626">
    <property type="entry name" value="RCC1_2"/>
    <property type="match status" value="1"/>
</dbReference>
<evidence type="ECO:0000313" key="4">
    <source>
        <dbReference type="Proteomes" id="UP000009131"/>
    </source>
</evidence>
<dbReference type="PANTHER" id="PTHR22870:SF445">
    <property type="match status" value="1"/>
</dbReference>
<dbReference type="OrthoDB" id="5370059at2759"/>
<dbReference type="InParanoid" id="G7DX55"/>
<reference evidence="3 4" key="2">
    <citation type="journal article" date="2012" name="Open Biol.">
        <title>Characteristics of nucleosomes and linker DNA regions on the genome of the basidiomycete Mixia osmundae revealed by mono- and dinucleosome mapping.</title>
        <authorList>
            <person name="Nishida H."/>
            <person name="Kondo S."/>
            <person name="Matsumoto T."/>
            <person name="Suzuki Y."/>
            <person name="Yoshikawa H."/>
            <person name="Taylor T.D."/>
            <person name="Sugiyama J."/>
        </authorList>
    </citation>
    <scope>NUCLEOTIDE SEQUENCE [LARGE SCALE GENOMIC DNA]</scope>
    <source>
        <strain evidence="4">CBS 9802 / IAM 14324 / JCM 22182 / KY 12970</strain>
    </source>
</reference>
<protein>
    <submittedName>
        <fullName evidence="3">Uncharacterized protein</fullName>
    </submittedName>
</protein>
<keyword evidence="4" id="KW-1185">Reference proteome</keyword>
<dbReference type="InterPro" id="IPR000408">
    <property type="entry name" value="Reg_chr_condens"/>
</dbReference>
<comment type="caution">
    <text evidence="3">The sequence shown here is derived from an EMBL/GenBank/DDBJ whole genome shotgun (WGS) entry which is preliminary data.</text>
</comment>
<evidence type="ECO:0000256" key="1">
    <source>
        <dbReference type="ARBA" id="ARBA00022737"/>
    </source>
</evidence>
<dbReference type="InterPro" id="IPR051210">
    <property type="entry name" value="Ub_ligase/GEF_domain"/>
</dbReference>
<feature type="repeat" description="RCC1" evidence="2">
    <location>
        <begin position="123"/>
        <end position="173"/>
    </location>
</feature>
<accession>G7DX55</accession>
<dbReference type="PANTHER" id="PTHR22870">
    <property type="entry name" value="REGULATOR OF CHROMOSOME CONDENSATION"/>
    <property type="match status" value="1"/>
</dbReference>
<name>G7DX55_MIXOS</name>
<dbReference type="Proteomes" id="UP000009131">
    <property type="component" value="Unassembled WGS sequence"/>
</dbReference>
<reference evidence="3 4" key="1">
    <citation type="journal article" date="2011" name="J. Gen. Appl. Microbiol.">
        <title>Draft genome sequencing of the enigmatic basidiomycete Mixia osmundae.</title>
        <authorList>
            <person name="Nishida H."/>
            <person name="Nagatsuka Y."/>
            <person name="Sugiyama J."/>
        </authorList>
    </citation>
    <scope>NUCLEOTIDE SEQUENCE [LARGE SCALE GENOMIC DNA]</scope>
    <source>
        <strain evidence="4">CBS 9802 / IAM 14324 / JCM 22182 / KY 12970</strain>
    </source>
</reference>
<dbReference type="SUPFAM" id="SSF50985">
    <property type="entry name" value="RCC1/BLIP-II"/>
    <property type="match status" value="1"/>
</dbReference>
<dbReference type="STRING" id="764103.G7DX55"/>